<dbReference type="InterPro" id="IPR050190">
    <property type="entry name" value="UPF0213_domain"/>
</dbReference>
<proteinExistence type="inferred from homology"/>
<reference evidence="3 4" key="1">
    <citation type="journal article" date="2016" name="Nat. Commun.">
        <title>Thousands of microbial genomes shed light on interconnected biogeochemical processes in an aquifer system.</title>
        <authorList>
            <person name="Anantharaman K."/>
            <person name="Brown C.T."/>
            <person name="Hug L.A."/>
            <person name="Sharon I."/>
            <person name="Castelle C.J."/>
            <person name="Probst A.J."/>
            <person name="Thomas B.C."/>
            <person name="Singh A."/>
            <person name="Wilkins M.J."/>
            <person name="Karaoz U."/>
            <person name="Brodie E.L."/>
            <person name="Williams K.H."/>
            <person name="Hubbard S.S."/>
            <person name="Banfield J.F."/>
        </authorList>
    </citation>
    <scope>NUCLEOTIDE SEQUENCE [LARGE SCALE GENOMIC DNA]</scope>
</reference>
<dbReference type="GO" id="GO:0004519">
    <property type="term" value="F:endonuclease activity"/>
    <property type="evidence" value="ECO:0007669"/>
    <property type="project" value="UniProtKB-KW"/>
</dbReference>
<gene>
    <name evidence="3" type="ORF">A2925_03985</name>
</gene>
<dbReference type="PROSITE" id="PS50164">
    <property type="entry name" value="GIY_YIG"/>
    <property type="match status" value="1"/>
</dbReference>
<keyword evidence="3" id="KW-0255">Endonuclease</keyword>
<dbReference type="PANTHER" id="PTHR34477:SF1">
    <property type="entry name" value="UPF0213 PROTEIN YHBQ"/>
    <property type="match status" value="1"/>
</dbReference>
<dbReference type="SUPFAM" id="SSF82771">
    <property type="entry name" value="GIY-YIG endonuclease"/>
    <property type="match status" value="1"/>
</dbReference>
<organism evidence="3 4">
    <name type="scientific">Candidatus Yanofskybacteria bacterium RIFCSPLOWO2_01_FULL_44_22</name>
    <dbReference type="NCBI Taxonomy" id="1802697"/>
    <lineage>
        <taxon>Bacteria</taxon>
        <taxon>Candidatus Yanofskyibacteriota</taxon>
    </lineage>
</organism>
<dbReference type="CDD" id="cd10449">
    <property type="entry name" value="GIY-YIG_SLX1_like"/>
    <property type="match status" value="1"/>
</dbReference>
<feature type="domain" description="GIY-YIG" evidence="2">
    <location>
        <begin position="2"/>
        <end position="77"/>
    </location>
</feature>
<name>A0A1F8GN93_9BACT</name>
<dbReference type="Pfam" id="PF01541">
    <property type="entry name" value="GIY-YIG"/>
    <property type="match status" value="1"/>
</dbReference>
<keyword evidence="3" id="KW-0378">Hydrolase</keyword>
<comment type="caution">
    <text evidence="3">The sequence shown here is derived from an EMBL/GenBank/DDBJ whole genome shotgun (WGS) entry which is preliminary data.</text>
</comment>
<evidence type="ECO:0000259" key="2">
    <source>
        <dbReference type="PROSITE" id="PS50164"/>
    </source>
</evidence>
<keyword evidence="3" id="KW-0540">Nuclease</keyword>
<sequence length="81" mass="9720">MNMYFVYILKSGKDGNLYIGLTNNIERRLNEHNRGRNLSTKHRVPFKLLYQERVGSRIEARKREKYFKSGTGREWIKSSLR</sequence>
<dbReference type="Proteomes" id="UP000178256">
    <property type="component" value="Unassembled WGS sequence"/>
</dbReference>
<dbReference type="InterPro" id="IPR000305">
    <property type="entry name" value="GIY-YIG_endonuc"/>
</dbReference>
<dbReference type="InterPro" id="IPR035901">
    <property type="entry name" value="GIY-YIG_endonuc_sf"/>
</dbReference>
<dbReference type="Gene3D" id="3.40.1440.10">
    <property type="entry name" value="GIY-YIG endonuclease"/>
    <property type="match status" value="1"/>
</dbReference>
<comment type="similarity">
    <text evidence="1">Belongs to the UPF0213 family.</text>
</comment>
<evidence type="ECO:0000313" key="4">
    <source>
        <dbReference type="Proteomes" id="UP000178256"/>
    </source>
</evidence>
<evidence type="ECO:0000256" key="1">
    <source>
        <dbReference type="ARBA" id="ARBA00007435"/>
    </source>
</evidence>
<evidence type="ECO:0000313" key="3">
    <source>
        <dbReference type="EMBL" id="OGN26801.1"/>
    </source>
</evidence>
<protein>
    <submittedName>
        <fullName evidence="3">Endonuclease</fullName>
    </submittedName>
</protein>
<dbReference type="EMBL" id="MGKL01000003">
    <property type="protein sequence ID" value="OGN26801.1"/>
    <property type="molecule type" value="Genomic_DNA"/>
</dbReference>
<accession>A0A1F8GN93</accession>
<dbReference type="AlphaFoldDB" id="A0A1F8GN93"/>
<dbReference type="PANTHER" id="PTHR34477">
    <property type="entry name" value="UPF0213 PROTEIN YHBQ"/>
    <property type="match status" value="1"/>
</dbReference>